<evidence type="ECO:0000313" key="7">
    <source>
        <dbReference type="Proteomes" id="UP000315759"/>
    </source>
</evidence>
<evidence type="ECO:0000256" key="2">
    <source>
        <dbReference type="ARBA" id="ARBA00022630"/>
    </source>
</evidence>
<comment type="cofactor">
    <cofactor evidence="1">
        <name>FAD</name>
        <dbReference type="ChEBI" id="CHEBI:57692"/>
    </cofactor>
</comment>
<keyword evidence="2" id="KW-0285">Flavoprotein</keyword>
<name>A0A544W6R0_9MYCO</name>
<dbReference type="EMBL" id="VIFX01000004">
    <property type="protein sequence ID" value="TQR87924.1"/>
    <property type="molecule type" value="Genomic_DNA"/>
</dbReference>
<dbReference type="PRINTS" id="PR00368">
    <property type="entry name" value="FADPNR"/>
</dbReference>
<evidence type="ECO:0000259" key="5">
    <source>
        <dbReference type="Pfam" id="PF07992"/>
    </source>
</evidence>
<evidence type="ECO:0000256" key="3">
    <source>
        <dbReference type="ARBA" id="ARBA00022827"/>
    </source>
</evidence>
<evidence type="ECO:0000256" key="4">
    <source>
        <dbReference type="ARBA" id="ARBA00023002"/>
    </source>
</evidence>
<evidence type="ECO:0000313" key="6">
    <source>
        <dbReference type="EMBL" id="TQR87924.1"/>
    </source>
</evidence>
<dbReference type="InterPro" id="IPR036188">
    <property type="entry name" value="FAD/NAD-bd_sf"/>
</dbReference>
<dbReference type="PANTHER" id="PTHR43557">
    <property type="entry name" value="APOPTOSIS-INDUCING FACTOR 1"/>
    <property type="match status" value="1"/>
</dbReference>
<dbReference type="GO" id="GO:0016651">
    <property type="term" value="F:oxidoreductase activity, acting on NAD(P)H"/>
    <property type="evidence" value="ECO:0007669"/>
    <property type="project" value="TreeGrafter"/>
</dbReference>
<sequence>MSGAGLVVVGSGPAGISAAESYRRNGGEGPVVVLSADTDLPYERPPLSKDFLRGDLDEVADGDELFLHPPEWFVERDVDLRHGKPVTEIDVEAHTVTVDGERIPYGALVLACGAGPSPLPVPGGERALLLRALADARRLRDAAADAKSAVVIGAGFIGCEAAASLAMRGLSVTLVAPDEVPQANRLGVEAGRRLLDLVTATGVRYVAGTSVTSVDESGVRLDDGVTVDCDLVLAATGVTPHSEIASAAGLNVRDSRIVVGADMRTSAADVYAAGDVAFAFNTAAGRHVAVEHWQDAVDHGDVAGAQAAGVTATWHAVPGFWSTIGDTAVKYHAWGDGYDASRVVDHDDGFTVWYEAAGKTVGVLTCNADDDYDLGEGLIADGRPAPVETTRTGT</sequence>
<dbReference type="Gene3D" id="3.30.390.30">
    <property type="match status" value="1"/>
</dbReference>
<dbReference type="SUPFAM" id="SSF51905">
    <property type="entry name" value="FAD/NAD(P)-binding domain"/>
    <property type="match status" value="2"/>
</dbReference>
<keyword evidence="7" id="KW-1185">Reference proteome</keyword>
<dbReference type="PANTHER" id="PTHR43557:SF2">
    <property type="entry name" value="RIESKE DOMAIN-CONTAINING PROTEIN-RELATED"/>
    <property type="match status" value="1"/>
</dbReference>
<dbReference type="RefSeq" id="WP_142550956.1">
    <property type="nucleotide sequence ID" value="NZ_VIFX01000004.1"/>
</dbReference>
<evidence type="ECO:0000256" key="1">
    <source>
        <dbReference type="ARBA" id="ARBA00001974"/>
    </source>
</evidence>
<keyword evidence="3" id="KW-0274">FAD</keyword>
<accession>A0A544W6R0</accession>
<dbReference type="AlphaFoldDB" id="A0A544W6R0"/>
<protein>
    <submittedName>
        <fullName evidence="6">NAD(P)/FAD-dependent oxidoreductase</fullName>
    </submittedName>
</protein>
<dbReference type="SUPFAM" id="SSF55424">
    <property type="entry name" value="FAD/NAD-linked reductases, dimerisation (C-terminal) domain"/>
    <property type="match status" value="1"/>
</dbReference>
<dbReference type="PRINTS" id="PR00411">
    <property type="entry name" value="PNDRDTASEI"/>
</dbReference>
<comment type="caution">
    <text evidence="6">The sequence shown here is derived from an EMBL/GenBank/DDBJ whole genome shotgun (WGS) entry which is preliminary data.</text>
</comment>
<dbReference type="Pfam" id="PF07992">
    <property type="entry name" value="Pyr_redox_2"/>
    <property type="match status" value="1"/>
</dbReference>
<dbReference type="GO" id="GO:0005737">
    <property type="term" value="C:cytoplasm"/>
    <property type="evidence" value="ECO:0007669"/>
    <property type="project" value="TreeGrafter"/>
</dbReference>
<reference evidence="6 7" key="1">
    <citation type="submission" date="2018-10" db="EMBL/GenBank/DDBJ databases">
        <title>Draft genome of Mycobacterium hodleri strain B.</title>
        <authorList>
            <person name="Amande T.J."/>
            <person name="Mcgenity T.J."/>
        </authorList>
    </citation>
    <scope>NUCLEOTIDE SEQUENCE [LARGE SCALE GENOMIC DNA]</scope>
    <source>
        <strain evidence="6 7">B</strain>
    </source>
</reference>
<feature type="domain" description="FAD/NAD(P)-binding" evidence="5">
    <location>
        <begin position="6"/>
        <end position="300"/>
    </location>
</feature>
<dbReference type="InterPro" id="IPR023753">
    <property type="entry name" value="FAD/NAD-binding_dom"/>
</dbReference>
<dbReference type="InterPro" id="IPR016156">
    <property type="entry name" value="FAD/NAD-linked_Rdtase_dimer_sf"/>
</dbReference>
<organism evidence="6 7">
    <name type="scientific">Mycolicibacterium hodleri</name>
    <dbReference type="NCBI Taxonomy" id="49897"/>
    <lineage>
        <taxon>Bacteria</taxon>
        <taxon>Bacillati</taxon>
        <taxon>Actinomycetota</taxon>
        <taxon>Actinomycetes</taxon>
        <taxon>Mycobacteriales</taxon>
        <taxon>Mycobacteriaceae</taxon>
        <taxon>Mycolicibacterium</taxon>
    </lineage>
</organism>
<dbReference type="Proteomes" id="UP000315759">
    <property type="component" value="Unassembled WGS sequence"/>
</dbReference>
<gene>
    <name evidence="6" type="ORF">D8S82_04800</name>
</gene>
<keyword evidence="4" id="KW-0560">Oxidoreductase</keyword>
<dbReference type="InterPro" id="IPR050446">
    <property type="entry name" value="FAD-oxidoreductase/Apoptosis"/>
</dbReference>
<proteinExistence type="predicted"/>
<dbReference type="Gene3D" id="3.50.50.60">
    <property type="entry name" value="FAD/NAD(P)-binding domain"/>
    <property type="match status" value="2"/>
</dbReference>